<organism evidence="1 2">
    <name type="scientific">Gloeothece verrucosa (strain PCC 7822)</name>
    <name type="common">Cyanothece sp. (strain PCC 7822)</name>
    <dbReference type="NCBI Taxonomy" id="497965"/>
    <lineage>
        <taxon>Bacteria</taxon>
        <taxon>Bacillati</taxon>
        <taxon>Cyanobacteriota</taxon>
        <taxon>Cyanophyceae</taxon>
        <taxon>Oscillatoriophycideae</taxon>
        <taxon>Chroococcales</taxon>
        <taxon>Aphanothecaceae</taxon>
        <taxon>Gloeothece</taxon>
        <taxon>Gloeothece verrucosa</taxon>
    </lineage>
</organism>
<protein>
    <submittedName>
        <fullName evidence="1">Uncharacterized protein</fullName>
    </submittedName>
</protein>
<dbReference type="AlphaFoldDB" id="E0UAP3"/>
<evidence type="ECO:0000313" key="2">
    <source>
        <dbReference type="Proteomes" id="UP000008206"/>
    </source>
</evidence>
<name>E0UAP3_GLOV7</name>
<evidence type="ECO:0000313" key="1">
    <source>
        <dbReference type="EMBL" id="ADN13895.1"/>
    </source>
</evidence>
<dbReference type="eggNOG" id="ENOG5032TEH">
    <property type="taxonomic scope" value="Bacteria"/>
</dbReference>
<dbReference type="KEGG" id="cyj:Cyan7822_1911"/>
<keyword evidence="2" id="KW-1185">Reference proteome</keyword>
<sequence>MATDLQQLEIIVKKIGEAVLATTETVERLAEKLDALAAQVQNQSQQQSYQIFALTEALQTLVDSQAQSKEQLDQLTEVLRIFVKLLNSENPQ</sequence>
<dbReference type="OrthoDB" id="427122at2"/>
<dbReference type="RefSeq" id="WP_013322001.1">
    <property type="nucleotide sequence ID" value="NC_014501.1"/>
</dbReference>
<accession>E0UAP3</accession>
<proteinExistence type="predicted"/>
<dbReference type="STRING" id="497965.Cyan7822_1911"/>
<dbReference type="EMBL" id="CP002198">
    <property type="protein sequence ID" value="ADN13895.1"/>
    <property type="molecule type" value="Genomic_DNA"/>
</dbReference>
<gene>
    <name evidence="1" type="ordered locus">Cyan7822_1911</name>
</gene>
<dbReference type="HOGENOM" id="CLU_166805_0_0_3"/>
<dbReference type="Proteomes" id="UP000008206">
    <property type="component" value="Chromosome"/>
</dbReference>
<reference evidence="2" key="1">
    <citation type="journal article" date="2011" name="MBio">
        <title>Novel metabolic attributes of the genus Cyanothece, comprising a group of unicellular nitrogen-fixing Cyanobacteria.</title>
        <authorList>
            <person name="Bandyopadhyay A."/>
            <person name="Elvitigala T."/>
            <person name="Welsh E."/>
            <person name="Stockel J."/>
            <person name="Liberton M."/>
            <person name="Min H."/>
            <person name="Sherman L.A."/>
            <person name="Pakrasi H.B."/>
        </authorList>
    </citation>
    <scope>NUCLEOTIDE SEQUENCE [LARGE SCALE GENOMIC DNA]</scope>
    <source>
        <strain evidence="2">PCC 7822</strain>
    </source>
</reference>